<keyword evidence="7 10" id="KW-0479">Metal-binding</keyword>
<dbReference type="GO" id="GO:0000287">
    <property type="term" value="F:magnesium ion binding"/>
    <property type="evidence" value="ECO:0007669"/>
    <property type="project" value="TreeGrafter"/>
</dbReference>
<feature type="binding site" evidence="7 9">
    <location>
        <position position="113"/>
    </location>
    <ligand>
        <name>3-methyl-2-oxobutanoate</name>
        <dbReference type="ChEBI" id="CHEBI:11851"/>
    </ligand>
</feature>
<dbReference type="EC" id="2.1.2.11" evidence="7"/>
<dbReference type="CDD" id="cd06557">
    <property type="entry name" value="KPHMT-like"/>
    <property type="match status" value="1"/>
</dbReference>
<dbReference type="RefSeq" id="WP_022607831.1">
    <property type="nucleotide sequence ID" value="NZ_ASSJ01000064.1"/>
</dbReference>
<reference evidence="11 12" key="1">
    <citation type="submission" date="2013-05" db="EMBL/GenBank/DDBJ databases">
        <title>Draft genome sequence of Rubidibacter lacunae KORDI 51-2.</title>
        <authorList>
            <person name="Choi D.H."/>
            <person name="Noh J.H."/>
            <person name="Kwon K.-K."/>
            <person name="Lee J.-H."/>
            <person name="Ryu J.-Y."/>
        </authorList>
    </citation>
    <scope>NUCLEOTIDE SEQUENCE [LARGE SCALE GENOMIC DNA]</scope>
    <source>
        <strain evidence="11 12">KORDI 51-2</strain>
    </source>
</reference>
<dbReference type="NCBIfam" id="TIGR00222">
    <property type="entry name" value="panB"/>
    <property type="match status" value="1"/>
</dbReference>
<dbReference type="PANTHER" id="PTHR20881:SF0">
    <property type="entry name" value="3-METHYL-2-OXOBUTANOATE HYDROXYMETHYLTRANSFERASE"/>
    <property type="match status" value="1"/>
</dbReference>
<dbReference type="Gene3D" id="3.20.20.60">
    <property type="entry name" value="Phosphoenolpyruvate-binding domains"/>
    <property type="match status" value="1"/>
</dbReference>
<dbReference type="InterPro" id="IPR015813">
    <property type="entry name" value="Pyrv/PenolPyrv_kinase-like_dom"/>
</dbReference>
<feature type="binding site" evidence="7 10">
    <location>
        <position position="44"/>
    </location>
    <ligand>
        <name>Mg(2+)</name>
        <dbReference type="ChEBI" id="CHEBI:18420"/>
    </ligand>
</feature>
<dbReference type="NCBIfam" id="NF001452">
    <property type="entry name" value="PRK00311.1"/>
    <property type="match status" value="1"/>
</dbReference>
<dbReference type="GO" id="GO:0005737">
    <property type="term" value="C:cytoplasm"/>
    <property type="evidence" value="ECO:0007669"/>
    <property type="project" value="UniProtKB-SubCell"/>
</dbReference>
<sequence length="270" mass="28401">MSITIRQLIDWKHQRRPIVALTAWDWSFARLLDAAGADLILVGDSLAMVALGHATTLPVTLDEMLHHAAAVRRGVERALVVCDLPFMSFQESSAQAIRSAGRALKEAGVQAVKLEGGHAAAAASVERLVEAGIPVMGHVGLTPQSVHRLGFRQQGKTPTAAERIAREASALAEAGAFAIVLEHIPSELAARITADISIPTIGIGAGTACDGQVLVTADLLGLSPRQPPFAKAYADLGAIVTRAVKDYAEDVRSRRFPDNGAIAPTSETGT</sequence>
<dbReference type="GO" id="GO:0015940">
    <property type="term" value="P:pantothenate biosynthetic process"/>
    <property type="evidence" value="ECO:0007669"/>
    <property type="project" value="UniProtKB-UniRule"/>
</dbReference>
<evidence type="ECO:0000256" key="7">
    <source>
        <dbReference type="HAMAP-Rule" id="MF_00156"/>
    </source>
</evidence>
<comment type="function">
    <text evidence="6 7">Catalyzes the reversible reaction in which hydroxymethyl group from 5,10-methylenetetrahydrofolate is transferred onto alpha-ketoisovalerate to form ketopantoate.</text>
</comment>
<evidence type="ECO:0000256" key="2">
    <source>
        <dbReference type="ARBA" id="ARBA00008676"/>
    </source>
</evidence>
<dbReference type="InterPro" id="IPR003700">
    <property type="entry name" value="Pantoate_hydroxy_MeTrfase"/>
</dbReference>
<dbReference type="FunFam" id="3.20.20.60:FF:000003">
    <property type="entry name" value="3-methyl-2-oxobutanoate hydroxymethyltransferase"/>
    <property type="match status" value="1"/>
</dbReference>
<feature type="binding site" evidence="7 9">
    <location>
        <position position="83"/>
    </location>
    <ligand>
        <name>3-methyl-2-oxobutanoate</name>
        <dbReference type="ChEBI" id="CHEBI:11851"/>
    </ligand>
</feature>
<dbReference type="EMBL" id="ASSJ01000064">
    <property type="protein sequence ID" value="ERN40911.1"/>
    <property type="molecule type" value="Genomic_DNA"/>
</dbReference>
<evidence type="ECO:0000256" key="1">
    <source>
        <dbReference type="ARBA" id="ARBA00005033"/>
    </source>
</evidence>
<keyword evidence="12" id="KW-1185">Reference proteome</keyword>
<dbReference type="PANTHER" id="PTHR20881">
    <property type="entry name" value="3-METHYL-2-OXOBUTANOATE HYDROXYMETHYLTRANSFERASE"/>
    <property type="match status" value="1"/>
</dbReference>
<comment type="caution">
    <text evidence="11">The sequence shown here is derived from an EMBL/GenBank/DDBJ whole genome shotgun (WGS) entry which is preliminary data.</text>
</comment>
<dbReference type="UniPathway" id="UPA00028">
    <property type="reaction ID" value="UER00003"/>
</dbReference>
<keyword evidence="5 7" id="KW-0808">Transferase</keyword>
<evidence type="ECO:0000256" key="5">
    <source>
        <dbReference type="ARBA" id="ARBA00022679"/>
    </source>
</evidence>
<comment type="catalytic activity">
    <reaction evidence="7">
        <text>(6R)-5,10-methylene-5,6,7,8-tetrahydrofolate + 3-methyl-2-oxobutanoate + H2O = 2-dehydropantoate + (6S)-5,6,7,8-tetrahydrofolate</text>
        <dbReference type="Rhea" id="RHEA:11824"/>
        <dbReference type="ChEBI" id="CHEBI:11561"/>
        <dbReference type="ChEBI" id="CHEBI:11851"/>
        <dbReference type="ChEBI" id="CHEBI:15377"/>
        <dbReference type="ChEBI" id="CHEBI:15636"/>
        <dbReference type="ChEBI" id="CHEBI:57453"/>
        <dbReference type="EC" id="2.1.2.11"/>
    </reaction>
</comment>
<evidence type="ECO:0000313" key="12">
    <source>
        <dbReference type="Proteomes" id="UP000016960"/>
    </source>
</evidence>
<dbReference type="PIRSF" id="PIRSF000388">
    <property type="entry name" value="Pantoate_hydroxy_MeTrfase"/>
    <property type="match status" value="1"/>
</dbReference>
<dbReference type="InParanoid" id="U5DH38"/>
<evidence type="ECO:0000256" key="9">
    <source>
        <dbReference type="PIRSR" id="PIRSR000388-2"/>
    </source>
</evidence>
<evidence type="ECO:0000313" key="11">
    <source>
        <dbReference type="EMBL" id="ERN40911.1"/>
    </source>
</evidence>
<dbReference type="FunCoup" id="U5DH38">
    <property type="interactions" value="376"/>
</dbReference>
<dbReference type="GO" id="GO:0008168">
    <property type="term" value="F:methyltransferase activity"/>
    <property type="evidence" value="ECO:0007669"/>
    <property type="project" value="UniProtKB-KW"/>
</dbReference>
<dbReference type="Proteomes" id="UP000016960">
    <property type="component" value="Unassembled WGS sequence"/>
</dbReference>
<name>U5DH38_9CHRO</name>
<comment type="pathway">
    <text evidence="1 7">Cofactor biosynthesis; (R)-pantothenate biosynthesis; (R)-pantoate from 3-methyl-2-oxobutanoate: step 1/2.</text>
</comment>
<keyword evidence="4 7" id="KW-0566">Pantothenate biosynthesis</keyword>
<keyword evidence="11" id="KW-0489">Methyltransferase</keyword>
<comment type="subunit">
    <text evidence="3 7">Homodecamer; pentamer of dimers.</text>
</comment>
<evidence type="ECO:0000256" key="6">
    <source>
        <dbReference type="ARBA" id="ARBA00056497"/>
    </source>
</evidence>
<feature type="active site" description="Proton acceptor" evidence="7 8">
    <location>
        <position position="182"/>
    </location>
</feature>
<dbReference type="AlphaFoldDB" id="U5DH38"/>
<evidence type="ECO:0000256" key="10">
    <source>
        <dbReference type="PIRSR" id="PIRSR000388-3"/>
    </source>
</evidence>
<dbReference type="GO" id="GO:0003864">
    <property type="term" value="F:3-methyl-2-oxobutanoate hydroxymethyltransferase activity"/>
    <property type="evidence" value="ECO:0007669"/>
    <property type="project" value="UniProtKB-UniRule"/>
</dbReference>
<keyword evidence="7 10" id="KW-0460">Magnesium</keyword>
<organism evidence="11 12">
    <name type="scientific">Rubidibacter lacunae KORDI 51-2</name>
    <dbReference type="NCBI Taxonomy" id="582515"/>
    <lineage>
        <taxon>Bacteria</taxon>
        <taxon>Bacillati</taxon>
        <taxon>Cyanobacteriota</taxon>
        <taxon>Cyanophyceae</taxon>
        <taxon>Oscillatoriophycideae</taxon>
        <taxon>Chroococcales</taxon>
        <taxon>Aphanothecaceae</taxon>
        <taxon>Rubidibacter</taxon>
    </lineage>
</organism>
<evidence type="ECO:0000256" key="4">
    <source>
        <dbReference type="ARBA" id="ARBA00022655"/>
    </source>
</evidence>
<feature type="binding site" evidence="7 10">
    <location>
        <position position="83"/>
    </location>
    <ligand>
        <name>Mg(2+)</name>
        <dbReference type="ChEBI" id="CHEBI:18420"/>
    </ligand>
</feature>
<dbReference type="STRING" id="582515.KR51_00025200"/>
<protein>
    <recommendedName>
        <fullName evidence="7">3-methyl-2-oxobutanoate hydroxymethyltransferase</fullName>
        <ecNumber evidence="7">2.1.2.11</ecNumber>
    </recommendedName>
    <alternativeName>
        <fullName evidence="7">Ketopantoate hydroxymethyltransferase</fullName>
        <shortName evidence="7">KPHMT</shortName>
    </alternativeName>
</protein>
<proteinExistence type="inferred from homology"/>
<keyword evidence="7" id="KW-0963">Cytoplasm</keyword>
<dbReference type="GO" id="GO:0032259">
    <property type="term" value="P:methylation"/>
    <property type="evidence" value="ECO:0007669"/>
    <property type="project" value="UniProtKB-KW"/>
</dbReference>
<accession>U5DH38</accession>
<dbReference type="PATRIC" id="fig|582515.4.peg.2834"/>
<dbReference type="OrthoDB" id="9781789at2"/>
<dbReference type="eggNOG" id="COG0413">
    <property type="taxonomic scope" value="Bacteria"/>
</dbReference>
<dbReference type="Pfam" id="PF02548">
    <property type="entry name" value="Pantoate_transf"/>
    <property type="match status" value="1"/>
</dbReference>
<comment type="cofactor">
    <cofactor evidence="7 10">
        <name>Mg(2+)</name>
        <dbReference type="ChEBI" id="CHEBI:18420"/>
    </cofactor>
    <text evidence="7 10">Binds 1 Mg(2+) ion per subunit.</text>
</comment>
<comment type="subcellular location">
    <subcellularLocation>
        <location evidence="7">Cytoplasm</location>
    </subcellularLocation>
</comment>
<feature type="binding site" evidence="7 10">
    <location>
        <position position="115"/>
    </location>
    <ligand>
        <name>Mg(2+)</name>
        <dbReference type="ChEBI" id="CHEBI:18420"/>
    </ligand>
</feature>
<dbReference type="InterPro" id="IPR040442">
    <property type="entry name" value="Pyrv_kinase-like_dom_sf"/>
</dbReference>
<comment type="similarity">
    <text evidence="2 7">Belongs to the PanB family.</text>
</comment>
<feature type="binding site" evidence="7 9">
    <location>
        <begin position="44"/>
        <end position="45"/>
    </location>
    <ligand>
        <name>3-methyl-2-oxobutanoate</name>
        <dbReference type="ChEBI" id="CHEBI:11851"/>
    </ligand>
</feature>
<evidence type="ECO:0000256" key="8">
    <source>
        <dbReference type="PIRSR" id="PIRSR000388-1"/>
    </source>
</evidence>
<dbReference type="HAMAP" id="MF_00156">
    <property type="entry name" value="PanB"/>
    <property type="match status" value="1"/>
</dbReference>
<gene>
    <name evidence="7" type="primary">panB</name>
    <name evidence="11" type="ORF">KR51_00025200</name>
</gene>
<dbReference type="SUPFAM" id="SSF51621">
    <property type="entry name" value="Phosphoenolpyruvate/pyruvate domain"/>
    <property type="match status" value="1"/>
</dbReference>
<evidence type="ECO:0000256" key="3">
    <source>
        <dbReference type="ARBA" id="ARBA00011424"/>
    </source>
</evidence>